<dbReference type="Pfam" id="PF13560">
    <property type="entry name" value="HTH_31"/>
    <property type="match status" value="1"/>
</dbReference>
<dbReference type="Gene3D" id="2.30.110.10">
    <property type="entry name" value="Electron Transport, Fmn-binding Protein, Chain A"/>
    <property type="match status" value="1"/>
</dbReference>
<name>A0ABX7TIP3_STRCY</name>
<organism evidence="2 3">
    <name type="scientific">Streptomyces cyanogenus</name>
    <dbReference type="NCBI Taxonomy" id="80860"/>
    <lineage>
        <taxon>Bacteria</taxon>
        <taxon>Bacillati</taxon>
        <taxon>Actinomycetota</taxon>
        <taxon>Actinomycetes</taxon>
        <taxon>Kitasatosporales</taxon>
        <taxon>Streptomycetaceae</taxon>
        <taxon>Streptomyces</taxon>
    </lineage>
</organism>
<dbReference type="InterPro" id="IPR012349">
    <property type="entry name" value="Split_barrel_FMN-bd"/>
</dbReference>
<dbReference type="SUPFAM" id="SSF47413">
    <property type="entry name" value="lambda repressor-like DNA-binding domains"/>
    <property type="match status" value="1"/>
</dbReference>
<feature type="domain" description="HTH cro/C1-type" evidence="1">
    <location>
        <begin position="22"/>
        <end position="77"/>
    </location>
</feature>
<dbReference type="SMART" id="SM00530">
    <property type="entry name" value="HTH_XRE"/>
    <property type="match status" value="1"/>
</dbReference>
<gene>
    <name evidence="2" type="ORF">S1361_03645</name>
</gene>
<evidence type="ECO:0000259" key="1">
    <source>
        <dbReference type="PROSITE" id="PS50943"/>
    </source>
</evidence>
<accession>A0ABX7TIP3</accession>
<keyword evidence="3" id="KW-1185">Reference proteome</keyword>
<proteinExistence type="predicted"/>
<reference evidence="2 3" key="1">
    <citation type="submission" date="2021-03" db="EMBL/GenBank/DDBJ databases">
        <title>Complete genome sequence of Streptomyces cyanogenus S136, producer of anticancer angucycline landomycin A.</title>
        <authorList>
            <person name="Hrab P."/>
            <person name="Ruckert C."/>
            <person name="Busche T."/>
            <person name="Ostash I."/>
            <person name="Kalinowski J."/>
            <person name="Fedorenko V."/>
            <person name="Yushchuk O."/>
            <person name="Ostash B."/>
        </authorList>
    </citation>
    <scope>NUCLEOTIDE SEQUENCE [LARGE SCALE GENOMIC DNA]</scope>
    <source>
        <strain evidence="2 3">S136</strain>
    </source>
</reference>
<dbReference type="RefSeq" id="WP_208030401.1">
    <property type="nucleotide sequence ID" value="NZ_CP071839.1"/>
</dbReference>
<dbReference type="InterPro" id="IPR010982">
    <property type="entry name" value="Lambda_DNA-bd_dom_sf"/>
</dbReference>
<dbReference type="InterPro" id="IPR024747">
    <property type="entry name" value="Pyridox_Oxase-rel"/>
</dbReference>
<dbReference type="InterPro" id="IPR001387">
    <property type="entry name" value="Cro/C1-type_HTH"/>
</dbReference>
<dbReference type="EMBL" id="CP071839">
    <property type="protein sequence ID" value="QTD96425.1"/>
    <property type="molecule type" value="Genomic_DNA"/>
</dbReference>
<protein>
    <submittedName>
        <fullName evidence="2">Anaerobic benzoate catabolism transcriptional regulator</fullName>
    </submittedName>
</protein>
<dbReference type="Proteomes" id="UP000663908">
    <property type="component" value="Chromosome"/>
</dbReference>
<dbReference type="Pfam" id="PF12900">
    <property type="entry name" value="Pyridox_ox_2"/>
    <property type="match status" value="1"/>
</dbReference>
<evidence type="ECO:0000313" key="3">
    <source>
        <dbReference type="Proteomes" id="UP000663908"/>
    </source>
</evidence>
<evidence type="ECO:0000313" key="2">
    <source>
        <dbReference type="EMBL" id="QTD96425.1"/>
    </source>
</evidence>
<dbReference type="PROSITE" id="PS50943">
    <property type="entry name" value="HTH_CROC1"/>
    <property type="match status" value="1"/>
</dbReference>
<dbReference type="SUPFAM" id="SSF50475">
    <property type="entry name" value="FMN-binding split barrel"/>
    <property type="match status" value="1"/>
</dbReference>
<dbReference type="Gene3D" id="1.10.260.40">
    <property type="entry name" value="lambda repressor-like DNA-binding domains"/>
    <property type="match status" value="1"/>
</dbReference>
<sequence length="224" mass="23788">MTEPTSAPAPAEAPLGDLGRRLAAQRARLGLTRRQTAARADMAVGYLRYLEEQPGAAPRPAVLHRLAQVLETTVNELTGGAADGPPGPGRAARDPHFTELTALECQVLLGSHGVGRLAVATSAGPEIVPVNYSLVDGAIVFRTAPGATPALADGHPVAFEVDRIDDTFSRGWSVVVRGIARAVTDPEQRRRYAGKAHSEPWAGGDRELWLRIEPGMVTGRRITV</sequence>